<dbReference type="InterPro" id="IPR036028">
    <property type="entry name" value="SH3-like_dom_sf"/>
</dbReference>
<reference evidence="1" key="1">
    <citation type="submission" date="2020-05" db="EMBL/GenBank/DDBJ databases">
        <title>Phylogenomic resolution of chytrid fungi.</title>
        <authorList>
            <person name="Stajich J.E."/>
            <person name="Amses K."/>
            <person name="Simmons R."/>
            <person name="Seto K."/>
            <person name="Myers J."/>
            <person name="Bonds A."/>
            <person name="Quandt C.A."/>
            <person name="Barry K."/>
            <person name="Liu P."/>
            <person name="Grigoriev I."/>
            <person name="Longcore J.E."/>
            <person name="James T.Y."/>
        </authorList>
    </citation>
    <scope>NUCLEOTIDE SEQUENCE</scope>
    <source>
        <strain evidence="1">JEL0513</strain>
    </source>
</reference>
<accession>A0AAD5XCT3</accession>
<dbReference type="EMBL" id="JADGJH010000817">
    <property type="protein sequence ID" value="KAJ3122335.1"/>
    <property type="molecule type" value="Genomic_DNA"/>
</dbReference>
<comment type="caution">
    <text evidence="1">The sequence shown here is derived from an EMBL/GenBank/DDBJ whole genome shotgun (WGS) entry which is preliminary data.</text>
</comment>
<dbReference type="SUPFAM" id="SSF50044">
    <property type="entry name" value="SH3-domain"/>
    <property type="match status" value="1"/>
</dbReference>
<gene>
    <name evidence="1" type="ORF">HK100_012035</name>
</gene>
<evidence type="ECO:0000313" key="2">
    <source>
        <dbReference type="Proteomes" id="UP001211907"/>
    </source>
</evidence>
<evidence type="ECO:0000313" key="1">
    <source>
        <dbReference type="EMBL" id="KAJ3122335.1"/>
    </source>
</evidence>
<dbReference type="Gene3D" id="2.30.30.40">
    <property type="entry name" value="SH3 Domains"/>
    <property type="match status" value="1"/>
</dbReference>
<proteinExistence type="predicted"/>
<dbReference type="AlphaFoldDB" id="A0AAD5XCT3"/>
<sequence>MGKELTRGEKAYRDDLFDSIVRNLESLHNNQWITTHSFGEHRRSFGWLTNQSNEHYVCAKHNSDAVTNREKNNLKPWHILRLDIDKDMLMQALLYDKSDLEGASSGRDPRSIAAVPAGIDASRIGGGGQGHSVSLMGRKISIGNSGPLYMAIEDFRAQTADDLDFRKVDNNWARGKINGREGLYPKSFVQKR</sequence>
<name>A0AAD5XCT3_9FUNG</name>
<protein>
    <submittedName>
        <fullName evidence="1">Uncharacterized protein</fullName>
    </submittedName>
</protein>
<organism evidence="1 2">
    <name type="scientific">Physocladia obscura</name>
    <dbReference type="NCBI Taxonomy" id="109957"/>
    <lineage>
        <taxon>Eukaryota</taxon>
        <taxon>Fungi</taxon>
        <taxon>Fungi incertae sedis</taxon>
        <taxon>Chytridiomycota</taxon>
        <taxon>Chytridiomycota incertae sedis</taxon>
        <taxon>Chytridiomycetes</taxon>
        <taxon>Chytridiales</taxon>
        <taxon>Chytriomycetaceae</taxon>
        <taxon>Physocladia</taxon>
    </lineage>
</organism>
<keyword evidence="2" id="KW-1185">Reference proteome</keyword>
<dbReference type="Proteomes" id="UP001211907">
    <property type="component" value="Unassembled WGS sequence"/>
</dbReference>